<reference evidence="2 3" key="1">
    <citation type="submission" date="2019-07" db="EMBL/GenBank/DDBJ databases">
        <title>Novel species isolated from glacier.</title>
        <authorList>
            <person name="Liu Q."/>
            <person name="Xin Y.-H."/>
        </authorList>
    </citation>
    <scope>NUCLEOTIDE SEQUENCE [LARGE SCALE GENOMIC DNA]</scope>
    <source>
        <strain evidence="2 3">LB1R16</strain>
    </source>
</reference>
<dbReference type="OrthoDB" id="9148571at2"/>
<accession>A0A552U8B5</accession>
<dbReference type="EMBL" id="VJWA01000002">
    <property type="protein sequence ID" value="TRW14457.1"/>
    <property type="molecule type" value="Genomic_DNA"/>
</dbReference>
<evidence type="ECO:0000313" key="2">
    <source>
        <dbReference type="EMBL" id="TRW14457.1"/>
    </source>
</evidence>
<protein>
    <submittedName>
        <fullName evidence="2">Uncharacterized protein</fullName>
    </submittedName>
</protein>
<comment type="caution">
    <text evidence="2">The sequence shown here is derived from an EMBL/GenBank/DDBJ whole genome shotgun (WGS) entry which is preliminary data.</text>
</comment>
<organism evidence="2 3">
    <name type="scientific">Glacieibacterium frigidum</name>
    <dbReference type="NCBI Taxonomy" id="2593303"/>
    <lineage>
        <taxon>Bacteria</taxon>
        <taxon>Pseudomonadati</taxon>
        <taxon>Pseudomonadota</taxon>
        <taxon>Alphaproteobacteria</taxon>
        <taxon>Sphingomonadales</taxon>
        <taxon>Sphingosinicellaceae</taxon>
        <taxon>Glacieibacterium</taxon>
    </lineage>
</organism>
<sequence>MADLTQRVVWTACPAGFSRDKRFLHINLHVSPRLDLPAGIAPTDISHFDAWHDWPATLASARFTVRGLGPDPLKAQIARPDGDFWPPRDVQGDFVPDSRVWQALFPTDTPVIPHAFDDLRDHDVLTYPLAALADSIEAAYVDLATDPTPGLPRPRELLNGHPLFASAKDDKPKPNLPQLLDILRRSDGVGQVSDPDLMLAFLEAYHRPLATQVMRKTEKRLNDDGTPDFSDPHEATTYRTVERVPLPDPDTLREVIDFHRIVAAIGQHPALMRLTGLVVPLRVPADGIAPGQKQVQVIVQWKNGAVPALDDGFCVTHATVQGNGFMARPRTNTVVDGWLRAGSDSFTLVQLDVDGAGLSIKNFATQLPRIREERFDDEGGHDRVDTTGTPRLRTAGIQFAQVRRDRAIRGLFASAGGLDDKLNAGGTVELFAEDLIKGWRIDIHDAEKQGKWQSLMRFDGRYGLRNTGDAVATRDEEGIARLSATGTADDDAPDPLKKILKASEALFGWTGWSLAAPLPGKVIMPDDTSHEVAPNTAPAGLPLETEFAAHPKSLPTLRFGHHYRARLRSADLAGWGPGQSGDEVAAPGVATDKLFFGRYEPVETPVLTVPDGDAAPADGESMPRAALRTMDDAARNTMSTRRNLHPARVAARFAETHGVLDDGDGRPRAELWQTLADRDNDFESDVAITDAWNPDENAPPAKVRTVFSHAPSRQPTPYPADPLTGGVAIRVTGVPSIDPEKLHFIPFYAKEWDPVAKLDWLKDESFEVVATDGGQFGWDPDRRTFHVPLPRAERARLYISAVVPDEGIELFKLREQIIVREGLDAWRKIEPRVKAGQHWMFTPSRMVELVHAVQRPLIVPQLIKPFVDRDPGAIRSRLTFRTPLHAKSTVRLDIDGDWIEIDDTTPDKPHVRRLSAHAFDRKLARLETPANSLEVVGNHVFADTRARYVTYRAVATTRFREFMPLDIRQDPDLVSVTSAPKGIWVPSSNRPPAPGIRYVVPTFGWTRTQDSTGRRSWRRGGGLRVYLDRPWFSSGSNEMLAVCLPREGAADPGNTPARNHVTQWGADPGWVSDRIETIAPAAVHFPLRVRSGNQLAYDLPAEDHPDAADPASDGKVLPGFAAGPYSPPGSPVQVDIVPHAVGYDDDRNLWYADIVVSPGETYFPFIRLALARFQPASIPGHHLSPAVLADFAQLTPDRLALVTRGERGDMRIVEVYGHLPEQAVSARAGDVRVTLQRLPAGADPDLGWKTADQAPPPPTGGQGQPGGIGGAGARVAIPKAKIAIPRALETQRFEQVERIARLDAPSQARLIEAERLIDLGEFQRVLIEPGLLEIIRPPLIHRETFHLPQRGTGERLRLLITESESYETEPAVNGRAGRRQGRVVYAEAVEL</sequence>
<dbReference type="RefSeq" id="WP_144237662.1">
    <property type="nucleotide sequence ID" value="NZ_VJWA01000002.1"/>
</dbReference>
<proteinExistence type="predicted"/>
<feature type="region of interest" description="Disordered" evidence="1">
    <location>
        <begin position="1242"/>
        <end position="1271"/>
    </location>
</feature>
<keyword evidence="3" id="KW-1185">Reference proteome</keyword>
<feature type="compositionally biased region" description="Gly residues" evidence="1">
    <location>
        <begin position="1260"/>
        <end position="1271"/>
    </location>
</feature>
<gene>
    <name evidence="2" type="ORF">FMM06_12170</name>
</gene>
<name>A0A552U8B5_9SPHN</name>
<evidence type="ECO:0000313" key="3">
    <source>
        <dbReference type="Proteomes" id="UP000317894"/>
    </source>
</evidence>
<dbReference type="Proteomes" id="UP000317894">
    <property type="component" value="Unassembled WGS sequence"/>
</dbReference>
<evidence type="ECO:0000256" key="1">
    <source>
        <dbReference type="SAM" id="MobiDB-lite"/>
    </source>
</evidence>